<organism evidence="19 20">
    <name type="scientific">Varanus komodoensis</name>
    <name type="common">Komodo dragon</name>
    <dbReference type="NCBI Taxonomy" id="61221"/>
    <lineage>
        <taxon>Eukaryota</taxon>
        <taxon>Metazoa</taxon>
        <taxon>Chordata</taxon>
        <taxon>Craniata</taxon>
        <taxon>Vertebrata</taxon>
        <taxon>Euteleostomi</taxon>
        <taxon>Lepidosauria</taxon>
        <taxon>Squamata</taxon>
        <taxon>Bifurcata</taxon>
        <taxon>Unidentata</taxon>
        <taxon>Episquamata</taxon>
        <taxon>Toxicofera</taxon>
        <taxon>Anguimorpha</taxon>
        <taxon>Paleoanguimorpha</taxon>
        <taxon>Varanoidea</taxon>
        <taxon>Varanidae</taxon>
        <taxon>Varanus</taxon>
    </lineage>
</organism>
<evidence type="ECO:0000259" key="18">
    <source>
        <dbReference type="PROSITE" id="PS50835"/>
    </source>
</evidence>
<dbReference type="FunFam" id="2.60.40.10:FF:000537">
    <property type="entry name" value="immunoglobulin superfamily member 10"/>
    <property type="match status" value="1"/>
</dbReference>
<evidence type="ECO:0000256" key="11">
    <source>
        <dbReference type="ARBA" id="ARBA00023157"/>
    </source>
</evidence>
<dbReference type="SMART" id="SM00409">
    <property type="entry name" value="IG"/>
    <property type="match status" value="12"/>
</dbReference>
<dbReference type="PROSITE" id="PS51257">
    <property type="entry name" value="PROKAR_LIPOPROTEIN"/>
    <property type="match status" value="1"/>
</dbReference>
<feature type="region of interest" description="Disordered" evidence="16">
    <location>
        <begin position="883"/>
        <end position="910"/>
    </location>
</feature>
<dbReference type="InterPro" id="IPR032675">
    <property type="entry name" value="LRR_dom_sf"/>
</dbReference>
<dbReference type="PANTHER" id="PTHR45842:SF2">
    <property type="entry name" value="IMMUNOGLOBULIN SUPERFAMILY MEMBER 10"/>
    <property type="match status" value="1"/>
</dbReference>
<feature type="domain" description="Ig-like" evidence="18">
    <location>
        <begin position="588"/>
        <end position="649"/>
    </location>
</feature>
<comment type="function">
    <text evidence="14">Involved in the control of early migration of neurons expressing gonadotropin-releasing hormone (GNRH neurons). May be involved in the maintenance of osteochondroprogenitor cells pool.</text>
</comment>
<gene>
    <name evidence="19" type="primary">IGSF10</name>
</gene>
<feature type="domain" description="Ig-like" evidence="18">
    <location>
        <begin position="1943"/>
        <end position="2036"/>
    </location>
</feature>
<evidence type="ECO:0000256" key="10">
    <source>
        <dbReference type="ARBA" id="ARBA00023136"/>
    </source>
</evidence>
<dbReference type="Pfam" id="PF13855">
    <property type="entry name" value="LRR_8"/>
    <property type="match status" value="1"/>
</dbReference>
<evidence type="ECO:0000256" key="17">
    <source>
        <dbReference type="SAM" id="SignalP"/>
    </source>
</evidence>
<keyword evidence="12" id="KW-0325">Glycoprotein</keyword>
<proteinExistence type="predicted"/>
<dbReference type="SMART" id="SM00369">
    <property type="entry name" value="LRR_TYP"/>
    <property type="match status" value="6"/>
</dbReference>
<keyword evidence="20" id="KW-1185">Reference proteome</keyword>
<dbReference type="FunFam" id="2.60.40.10:FF:000032">
    <property type="entry name" value="palladin isoform X1"/>
    <property type="match status" value="1"/>
</dbReference>
<dbReference type="SUPFAM" id="SSF52058">
    <property type="entry name" value="L domain-like"/>
    <property type="match status" value="1"/>
</dbReference>
<keyword evidence="8" id="KW-0677">Repeat</keyword>
<dbReference type="InterPro" id="IPR050467">
    <property type="entry name" value="LRFN"/>
</dbReference>
<dbReference type="InterPro" id="IPR013783">
    <property type="entry name" value="Ig-like_fold"/>
</dbReference>
<keyword evidence="6" id="KW-0812">Transmembrane</keyword>
<feature type="domain" description="Ig-like" evidence="18">
    <location>
        <begin position="2434"/>
        <end position="2520"/>
    </location>
</feature>
<evidence type="ECO:0000256" key="1">
    <source>
        <dbReference type="ARBA" id="ARBA00004167"/>
    </source>
</evidence>
<keyword evidence="10" id="KW-0472">Membrane</keyword>
<dbReference type="Pfam" id="PF13927">
    <property type="entry name" value="Ig_3"/>
    <property type="match status" value="4"/>
</dbReference>
<feature type="domain" description="Ig-like" evidence="18">
    <location>
        <begin position="2236"/>
        <end position="2333"/>
    </location>
</feature>
<keyword evidence="13" id="KW-0393">Immunoglobulin domain</keyword>
<dbReference type="GO" id="GO:0016020">
    <property type="term" value="C:membrane"/>
    <property type="evidence" value="ECO:0007669"/>
    <property type="project" value="UniProtKB-SubCell"/>
</dbReference>
<dbReference type="PANTHER" id="PTHR45842">
    <property type="entry name" value="SYNAPTIC ADHESION-LIKE MOLECULE SALM"/>
    <property type="match status" value="1"/>
</dbReference>
<feature type="domain" description="Ig-like" evidence="18">
    <location>
        <begin position="461"/>
        <end position="567"/>
    </location>
</feature>
<evidence type="ECO:0000256" key="9">
    <source>
        <dbReference type="ARBA" id="ARBA00022989"/>
    </source>
</evidence>
<evidence type="ECO:0000313" key="20">
    <source>
        <dbReference type="Proteomes" id="UP000694545"/>
    </source>
</evidence>
<dbReference type="InterPro" id="IPR001611">
    <property type="entry name" value="Leu-rich_rpt"/>
</dbReference>
<dbReference type="FunFam" id="2.60.40.10:FF:000925">
    <property type="entry name" value="immunoglobulin superfamily member 10"/>
    <property type="match status" value="1"/>
</dbReference>
<dbReference type="Pfam" id="PF07679">
    <property type="entry name" value="I-set"/>
    <property type="match status" value="8"/>
</dbReference>
<dbReference type="FunFam" id="2.60.40.10:FF:000076">
    <property type="entry name" value="Leucine-rich repeat and Ig domain-containing 4"/>
    <property type="match status" value="1"/>
</dbReference>
<feature type="chain" id="PRO_5034882785" description="Immunoglobulin superfamily member 10" evidence="17">
    <location>
        <begin position="22"/>
        <end position="2625"/>
    </location>
</feature>
<dbReference type="InterPro" id="IPR000483">
    <property type="entry name" value="Cys-rich_flank_reg_C"/>
</dbReference>
<keyword evidence="5" id="KW-0433">Leucine-rich repeat</keyword>
<dbReference type="FunFam" id="2.60.40.10:FF:001377">
    <property type="entry name" value="Matrix remodeling associated 5"/>
    <property type="match status" value="1"/>
</dbReference>
<evidence type="ECO:0000256" key="15">
    <source>
        <dbReference type="ARBA" id="ARBA00069666"/>
    </source>
</evidence>
<sequence>MNGTSRNIPCLLRCFFGFCLAAFPGSSACPKLCACYVPTEVHCTFRYLTTIPPHISPNVERINLGYNSLVKLTETDFSGLEKLELLMLHSNQIRTIQDRTFSDLHALQVLKMSYNKIKVIRADTFQGLISLVRLHVDHNQIEFVNPHAFYGLTSLKLVHLEGNLLKQLHPDTFATLRYLHIFKTSSIKHIYLSDNFLTSLPEDIFSYMSNLESLYLHGNPWTCDCTLRWFAEWAKQQTDVVKCKRDRAPLSILHCPLCASPKSAKGKQLTGMPLSGFTCVKPTIDTTLKLKNITLPDDGNFISVSPRDFMAPLGSMVLNMTDQAGNQANLACNVQKPAKLSPVMLKRINNITALEISLSTFLVCNINYEYIQPLWSILALYSNSQLKLKRDHLLTGVPYISYKYKQMDSENEELFTNIEAELRSEPPWLMQGQVSLQLDRTATTLNTMHIQYLVDGQITLPSADSKSARQNWAMILRENSTRTECSVLVGESVELNCLALGKPTPVLEWVLADGSKVRAPYVSEDGRMVITKSGKLILHTADNFDSGVYHCIGTNYDDADVLTFRITVIDSSMEHDYFNGPQLSAFLGETLYLPCQSTGSPDASVTWILPEQTVLHHSSKTKLLFHNGTLKIEHITDQDSGYFKCVTANQYGVDVLVYQVLVKRNPSRLQKLDMQIKDEAAEGSGNELLENITKPQNPSLAIQIQVTNQVSTEASSINYPTLNKTKNNYKDSYRYNRNKINKRFRGWRRQFSTSNRRIDPLRWAAFLEKTKNTTLLRKQQNATVKPTVKVLLSSVISENEEEASGDDVFAGEEFMLLATKRPAVYTLREASGNVATAALGSISGNYTSLPTSGIVSETEVPVFSPMVTHSRNQKLVTELKSETEKAVLAAPPTPSTSTESSTIPPSKLSSSTTESVRTFQILSEETNVHLKIPPTVVPATNVTKSSCSVTSCKNTEKSDLFEEATNKMSQKLNSHVSVMTVGVPVDVNDYNTQRITTPRIPAGSTTITSQQINIVKNAVTYSPLSRRYGRRRKITSRRRIVRPDQINIASDRFAYLRLGFTKESTTLLPPEEVSIPTSAPPNRLFEQVISKAPISTSFETYYPEAKTASQTLTFSSNKPDAVKKHTTSTIIPFYLKNIQAVSHRKITSGTLLQAVTDTNLLSSIKFPITIIHSPKISMGTTSTNVGISPLAIKPTLPTLGTNASSSVSEGKFHWQNFFGGNHVQKEGMGKQSILQASEESSAVASVMPLQTTIPMYSISSEYKAADWKIENQMDDLINLIKPIDDNMTQTKNNSVLPLSTTELPSSSYASSLATALRKEIHTTSITPNISPTATAHLEKKVSKFKVFGPGRRRGQRRRRPMKKLVPSHKNIINKKITTVPKETKGSPILEITKKIIQPASPTPTELFSKFTNMDVITTRLQPVTSTTDISRDNASVMTAWILARSTSTENTHTAKLPLENMPSAKPATTIPLTVSFLDTVNPATEVPTTTMVTLAPVSTKPTQTTIVADKEAYHNVEWKTIGEKPATQASLPLKPGLSSQVSNAAQEPNQLTSQTVFMPHETIAQTTASPDWRKTSWHEPLERGKTLIVNTFTMLKSPQSSTEYTPLWRKSKNNHIKGMSEKTADLESTTATNLFALNAFYQTRVEKPRIIGGKFAAFTALADSDAFIPCEATGNPLPTIHWTKISSGKFLDAPKQKRDNRFEVLPNGTLSIQNVNVQDRGQYLCVAANQYGSDKLLITLSVVTYPPRILGRRSKVITVHSGKALAMKCTAEGRPIPTISWVLANKTYVSESSTGNEAVFLQPDGTLVIKKVSVYDRGIYTCTANNPAGSDTVTIRLQVVAAPPIILEEKKQHVIENTGQSLRFPCTAKGNPYPDVHWVLFDGTVVKPLQYINGKLFLFPNGTLYIRNIASSDSGNYECIATSSTGSERRVVVLQVKHSDIIPRIAVSSQRLTQMSFGDNLLLNCSATGEPKPKIIWRLPSKAVVDQWHRMGSRIHVHPNGSLAIKTVTEKDAGDYICVARNKMGDDLILMKVSVTMKPAKIDQKQYFMKLVPYGKDFKVDCKASGAPEPEISWSLPDGTMINNVMQADDSGHRSRRYTLFDNGTLYFNKVGIAEEGDYTCYAQNTLGKDEMKVHITVVATAPRIKQDSKKDAKVKAGDTARFDCDATGEPKPKIFWLLPSNDMISASTHRYFLHTNGSLSVTKVKLIDAGEYICVARNSGGDDTKQYKLEVVSKPPLINGLYTNKTIIKMTAIRHSKKQIHCRAEGTPIPQVMWIMPDNIFLTAPYYGSRITVHQNGTLEIRNVRPSDTAEFICVARNDGGESILVVQLEVLEMLRRPMFRNPFNEKVIAKSGKTTFLNCSVDGNPPPEIMWMLPNGTRLSSGFKTARYFLESNGTLVIYGLSNADSGKYRCAAKNKVGYIEKLIILEVGQKPTIFIHPKGTVKGISGESLFLHCLAGGNPKPNIIWTVPSGYVLVHPQINEKYTLLENGTLVIQETTIHDRGSYTCKAQNYAGDSTVTVFVIIVAHPPRITNRPPRNVRAVAGVAVQLHCMALGIPNPEITWELPDRSLLSTGSKGQPPRSEFLHPQGTLVIQNPKSSDSGMYKCMAKNQLGSDSVVTYVQVI</sequence>
<feature type="domain" description="Ig-like" evidence="18">
    <location>
        <begin position="2339"/>
        <end position="2417"/>
    </location>
</feature>
<feature type="domain" description="Ig-like" evidence="18">
    <location>
        <begin position="2530"/>
        <end position="2625"/>
    </location>
</feature>
<keyword evidence="3" id="KW-0964">Secreted</keyword>
<dbReference type="GO" id="GO:0005576">
    <property type="term" value="C:extracellular region"/>
    <property type="evidence" value="ECO:0007669"/>
    <property type="project" value="UniProtKB-SubCell"/>
</dbReference>
<keyword evidence="4" id="KW-0597">Phosphoprotein</keyword>
<dbReference type="InterPro" id="IPR003599">
    <property type="entry name" value="Ig_sub"/>
</dbReference>
<evidence type="ECO:0000256" key="7">
    <source>
        <dbReference type="ARBA" id="ARBA00022729"/>
    </source>
</evidence>
<name>A0A8D2LPJ1_VARKO</name>
<protein>
    <recommendedName>
        <fullName evidence="15">Immunoglobulin superfamily member 10</fullName>
    </recommendedName>
</protein>
<keyword evidence="11" id="KW-1015">Disulfide bond</keyword>
<dbReference type="Gene3D" id="2.60.40.10">
    <property type="entry name" value="Immunoglobulins"/>
    <property type="match status" value="12"/>
</dbReference>
<dbReference type="FunFam" id="2.60.40.10:FF:000621">
    <property type="entry name" value="Immunoglobulin superfamily member 10"/>
    <property type="match status" value="1"/>
</dbReference>
<feature type="domain" description="Ig-like" evidence="18">
    <location>
        <begin position="1843"/>
        <end position="1932"/>
    </location>
</feature>
<feature type="domain" description="Ig-like" evidence="18">
    <location>
        <begin position="1747"/>
        <end position="1834"/>
    </location>
</feature>
<dbReference type="InterPro" id="IPR036179">
    <property type="entry name" value="Ig-like_dom_sf"/>
</dbReference>
<feature type="domain" description="Ig-like" evidence="18">
    <location>
        <begin position="2039"/>
        <end position="2137"/>
    </location>
</feature>
<keyword evidence="7 17" id="KW-0732">Signal</keyword>
<dbReference type="Proteomes" id="UP000694545">
    <property type="component" value="Unplaced"/>
</dbReference>
<reference evidence="19" key="2">
    <citation type="submission" date="2025-09" db="UniProtKB">
        <authorList>
            <consortium name="Ensembl"/>
        </authorList>
    </citation>
    <scope>IDENTIFICATION</scope>
</reference>
<evidence type="ECO:0000256" key="6">
    <source>
        <dbReference type="ARBA" id="ARBA00022692"/>
    </source>
</evidence>
<dbReference type="SUPFAM" id="SSF48726">
    <property type="entry name" value="Immunoglobulin"/>
    <property type="match status" value="12"/>
</dbReference>
<evidence type="ECO:0000256" key="8">
    <source>
        <dbReference type="ARBA" id="ARBA00022737"/>
    </source>
</evidence>
<dbReference type="SMART" id="SM00408">
    <property type="entry name" value="IGc2"/>
    <property type="match status" value="12"/>
</dbReference>
<keyword evidence="9" id="KW-1133">Transmembrane helix</keyword>
<evidence type="ECO:0000256" key="16">
    <source>
        <dbReference type="SAM" id="MobiDB-lite"/>
    </source>
</evidence>
<dbReference type="FunFam" id="2.60.40.10:FF:001188">
    <property type="entry name" value="Immunoglobulin superfamily member 10"/>
    <property type="match status" value="1"/>
</dbReference>
<comment type="subcellular location">
    <subcellularLocation>
        <location evidence="1">Membrane</location>
        <topology evidence="1">Single-pass membrane protein</topology>
    </subcellularLocation>
    <subcellularLocation>
        <location evidence="2">Secreted</location>
    </subcellularLocation>
</comment>
<dbReference type="FunFam" id="3.80.10.10:FF:000103">
    <property type="entry name" value="Immunoglobulin superfamily member 10"/>
    <property type="match status" value="1"/>
</dbReference>
<evidence type="ECO:0000313" key="19">
    <source>
        <dbReference type="Ensembl" id="ENSVKKP00000025148.1"/>
    </source>
</evidence>
<dbReference type="InterPro" id="IPR003598">
    <property type="entry name" value="Ig_sub2"/>
</dbReference>
<evidence type="ECO:0000256" key="14">
    <source>
        <dbReference type="ARBA" id="ARBA00054041"/>
    </source>
</evidence>
<feature type="signal peptide" evidence="17">
    <location>
        <begin position="1"/>
        <end position="21"/>
    </location>
</feature>
<accession>A0A8D2LPJ1</accession>
<dbReference type="SMART" id="SM00082">
    <property type="entry name" value="LRRCT"/>
    <property type="match status" value="1"/>
</dbReference>
<evidence type="ECO:0000256" key="3">
    <source>
        <dbReference type="ARBA" id="ARBA00022525"/>
    </source>
</evidence>
<dbReference type="InterPro" id="IPR013098">
    <property type="entry name" value="Ig_I-set"/>
</dbReference>
<dbReference type="Ensembl" id="ENSVKKT00000025758.1">
    <property type="protein sequence ID" value="ENSVKKP00000025148.1"/>
    <property type="gene ID" value="ENSVKKG00000016525.1"/>
</dbReference>
<feature type="domain" description="Ig-like" evidence="18">
    <location>
        <begin position="2143"/>
        <end position="2231"/>
    </location>
</feature>
<evidence type="ECO:0000256" key="2">
    <source>
        <dbReference type="ARBA" id="ARBA00004613"/>
    </source>
</evidence>
<reference evidence="19" key="1">
    <citation type="submission" date="2025-08" db="UniProtKB">
        <authorList>
            <consortium name="Ensembl"/>
        </authorList>
    </citation>
    <scope>IDENTIFICATION</scope>
</reference>
<feature type="domain" description="Ig-like" evidence="18">
    <location>
        <begin position="1648"/>
        <end position="1741"/>
    </location>
</feature>
<evidence type="ECO:0000256" key="12">
    <source>
        <dbReference type="ARBA" id="ARBA00023180"/>
    </source>
</evidence>
<dbReference type="InterPro" id="IPR003591">
    <property type="entry name" value="Leu-rich_rpt_typical-subtyp"/>
</dbReference>
<dbReference type="FunFam" id="2.60.40.10:FF:001373">
    <property type="entry name" value="Immunoglobulin superfamily member 10"/>
    <property type="match status" value="1"/>
</dbReference>
<evidence type="ECO:0000256" key="5">
    <source>
        <dbReference type="ARBA" id="ARBA00022614"/>
    </source>
</evidence>
<feature type="compositionally biased region" description="Low complexity" evidence="16">
    <location>
        <begin position="895"/>
        <end position="910"/>
    </location>
</feature>
<dbReference type="InterPro" id="IPR007110">
    <property type="entry name" value="Ig-like_dom"/>
</dbReference>
<evidence type="ECO:0000256" key="4">
    <source>
        <dbReference type="ARBA" id="ARBA00022553"/>
    </source>
</evidence>
<dbReference type="Gene3D" id="3.80.10.10">
    <property type="entry name" value="Ribonuclease Inhibitor"/>
    <property type="match status" value="2"/>
</dbReference>
<evidence type="ECO:0000256" key="13">
    <source>
        <dbReference type="ARBA" id="ARBA00023319"/>
    </source>
</evidence>
<dbReference type="PROSITE" id="PS50835">
    <property type="entry name" value="IG_LIKE"/>
    <property type="match status" value="12"/>
</dbReference>